<dbReference type="AlphaFoldDB" id="A0A4D5RF16"/>
<proteinExistence type="predicted"/>
<reference evidence="1" key="1">
    <citation type="submission" date="2019-04" db="EMBL/GenBank/DDBJ databases">
        <title>An insight into the mialome of Ixodes scapularis.</title>
        <authorList>
            <person name="Ribeiro J.M."/>
            <person name="Mather T.N."/>
            <person name="Karim S."/>
        </authorList>
    </citation>
    <scope>NUCLEOTIDE SEQUENCE</scope>
</reference>
<organism evidence="1">
    <name type="scientific">Ixodes scapularis</name>
    <name type="common">Black-legged tick</name>
    <name type="synonym">Deer tick</name>
    <dbReference type="NCBI Taxonomy" id="6945"/>
    <lineage>
        <taxon>Eukaryota</taxon>
        <taxon>Metazoa</taxon>
        <taxon>Ecdysozoa</taxon>
        <taxon>Arthropoda</taxon>
        <taxon>Chelicerata</taxon>
        <taxon>Arachnida</taxon>
        <taxon>Acari</taxon>
        <taxon>Parasitiformes</taxon>
        <taxon>Ixodida</taxon>
        <taxon>Ixodoidea</taxon>
        <taxon>Ixodidae</taxon>
        <taxon>Ixodinae</taxon>
        <taxon>Ixodes</taxon>
    </lineage>
</organism>
<sequence length="90" mass="10412">MRCVQRACTVDTFTLFIVWLTPPYNGTYRPSYVQACGKCNDREVKTRFTEKRAWKYRCLCKHCFCGYNSSGVTSRGGLLYTECVRTSKSL</sequence>
<name>A0A4D5RF16_IXOSC</name>
<evidence type="ECO:0000313" key="1">
    <source>
        <dbReference type="EMBL" id="MOY35753.1"/>
    </source>
</evidence>
<accession>A0A4D5RF16</accession>
<protein>
    <submittedName>
        <fullName evidence="1">Putative secreted protein</fullName>
    </submittedName>
</protein>
<dbReference type="EMBL" id="GHJT01001782">
    <property type="protein sequence ID" value="MOY35753.1"/>
    <property type="molecule type" value="Transcribed_RNA"/>
</dbReference>